<sequence length="36" mass="3976">MWSGLAQQLLDVWQTPEATRNSNSCFAAFDSAGNCR</sequence>
<accession>A0AAV4SPU0</accession>
<keyword evidence="2" id="KW-1185">Reference proteome</keyword>
<protein>
    <submittedName>
        <fullName evidence="1">Uncharacterized protein</fullName>
    </submittedName>
</protein>
<dbReference type="AlphaFoldDB" id="A0AAV4SPU0"/>
<dbReference type="Proteomes" id="UP001054945">
    <property type="component" value="Unassembled WGS sequence"/>
</dbReference>
<evidence type="ECO:0000313" key="2">
    <source>
        <dbReference type="Proteomes" id="UP001054945"/>
    </source>
</evidence>
<gene>
    <name evidence="1" type="ORF">CEXT_692491</name>
</gene>
<dbReference type="EMBL" id="BPLR01009961">
    <property type="protein sequence ID" value="GIY35785.1"/>
    <property type="molecule type" value="Genomic_DNA"/>
</dbReference>
<feature type="non-terminal residue" evidence="1">
    <location>
        <position position="36"/>
    </location>
</feature>
<reference evidence="1 2" key="1">
    <citation type="submission" date="2021-06" db="EMBL/GenBank/DDBJ databases">
        <title>Caerostris extrusa draft genome.</title>
        <authorList>
            <person name="Kono N."/>
            <person name="Arakawa K."/>
        </authorList>
    </citation>
    <scope>NUCLEOTIDE SEQUENCE [LARGE SCALE GENOMIC DNA]</scope>
</reference>
<organism evidence="1 2">
    <name type="scientific">Caerostris extrusa</name>
    <name type="common">Bark spider</name>
    <name type="synonym">Caerostris bankana</name>
    <dbReference type="NCBI Taxonomy" id="172846"/>
    <lineage>
        <taxon>Eukaryota</taxon>
        <taxon>Metazoa</taxon>
        <taxon>Ecdysozoa</taxon>
        <taxon>Arthropoda</taxon>
        <taxon>Chelicerata</taxon>
        <taxon>Arachnida</taxon>
        <taxon>Araneae</taxon>
        <taxon>Araneomorphae</taxon>
        <taxon>Entelegynae</taxon>
        <taxon>Araneoidea</taxon>
        <taxon>Araneidae</taxon>
        <taxon>Caerostris</taxon>
    </lineage>
</organism>
<name>A0AAV4SPU0_CAEEX</name>
<comment type="caution">
    <text evidence="1">The sequence shown here is derived from an EMBL/GenBank/DDBJ whole genome shotgun (WGS) entry which is preliminary data.</text>
</comment>
<proteinExistence type="predicted"/>
<evidence type="ECO:0000313" key="1">
    <source>
        <dbReference type="EMBL" id="GIY35785.1"/>
    </source>
</evidence>